<evidence type="ECO:0000313" key="2">
    <source>
        <dbReference type="Proteomes" id="UP000053237"/>
    </source>
</evidence>
<proteinExistence type="predicted"/>
<organism evidence="1 2">
    <name type="scientific">Albugo candida</name>
    <dbReference type="NCBI Taxonomy" id="65357"/>
    <lineage>
        <taxon>Eukaryota</taxon>
        <taxon>Sar</taxon>
        <taxon>Stramenopiles</taxon>
        <taxon>Oomycota</taxon>
        <taxon>Peronosporomycetes</taxon>
        <taxon>Albuginales</taxon>
        <taxon>Albuginaceae</taxon>
        <taxon>Albugo</taxon>
    </lineage>
</organism>
<dbReference type="STRING" id="65357.A0A024GN08"/>
<gene>
    <name evidence="1" type="ORF">BN9_092280</name>
</gene>
<dbReference type="OrthoDB" id="298672at2759"/>
<dbReference type="InParanoid" id="A0A024GN08"/>
<dbReference type="EMBL" id="CAIX01000207">
    <property type="protein sequence ID" value="CCI48166.1"/>
    <property type="molecule type" value="Genomic_DNA"/>
</dbReference>
<dbReference type="Proteomes" id="UP000053237">
    <property type="component" value="Unassembled WGS sequence"/>
</dbReference>
<accession>A0A024GN08</accession>
<evidence type="ECO:0000313" key="1">
    <source>
        <dbReference type="EMBL" id="CCI48166.1"/>
    </source>
</evidence>
<dbReference type="PANTHER" id="PTHR45184">
    <property type="entry name" value="DNAJ PROTEIN ERDJ3A"/>
    <property type="match status" value="1"/>
</dbReference>
<name>A0A024GN08_9STRA</name>
<dbReference type="InterPro" id="IPR052842">
    <property type="entry name" value="ER_Co-chaperone"/>
</dbReference>
<dbReference type="AlphaFoldDB" id="A0A024GN08"/>
<keyword evidence="2" id="KW-1185">Reference proteome</keyword>
<comment type="caution">
    <text evidence="1">The sequence shown here is derived from an EMBL/GenBank/DDBJ whole genome shotgun (WGS) entry which is preliminary data.</text>
</comment>
<sequence>MLKTVVSWKLPQFPALVMFFETPKKNPYTGDMYRTMEVLYADKALSSGFDDLKERIKASIPAVYITNITTYRVPVKSLEKIFIKAKHKMYVVIWVGKTKQILHVYRALSIELHDQGVHFVYIKTMESMVEKKDKYDFDALFRKPKFEITPALVALTSFEDQDIDTLSATSNEWIKTQNTLTRKYGIISLGAVNSDDANQPLCDTYRRSGIYRVFPIGLGDKSDRLHPVLSRKQLKDLHLPHQYKTLEEAVEAVIENIPHAVEVLHSALEISRFAQQAEPDNALPVLFFTENEKVSAIIRAVSVALPGRNVAFAAAVKIDKESKVQYGIPPKQKTSLVCFVTDKSSVPDQPESEKKTFLISYDKRQAGTYNYFKIIRSISSKQQKEPFVFMWSNGKCQAYSIWALHRMESLVMFFETPKKNPYTGDMYRTMEVLYADKALSSGFDDLKERIKASIPAVYITNITTYRVPVKSLEKIFIKAKHKMYVVIWVGKTKQILHVYRALSIELHDQGVHFVYIKTMESMVEKKDKYDFDALFRKPKFEITPALVALTSFEDQDIDTLSATSNEWIKTQNTLTRKYGIISLGAVNSDDANQPLCDTYRRSGIYRVFPIGLGDKSDRLHPVLSRKQLKDLHLPHQYKTLEEAVEAVIENIPHAVEVLHSALEISRFAQQAEPDNALPVLFFTENEKVSAIIRAVSVALPGRNVAFAAAVKIDKESKVQYGIPPKQKTSLVCFVTDKSSVPDQPEDLQLLQDYPIYLQQAAKGAVCVYVVER</sequence>
<dbReference type="PANTHER" id="PTHR45184:SF1">
    <property type="entry name" value="DNAJ PROTEIN ERDJ3A"/>
    <property type="match status" value="1"/>
</dbReference>
<protein>
    <submittedName>
        <fullName evidence="1">Uncharacterized protein</fullName>
    </submittedName>
</protein>
<reference evidence="1 2" key="1">
    <citation type="submission" date="2012-05" db="EMBL/GenBank/DDBJ databases">
        <title>Recombination and specialization in a pathogen metapopulation.</title>
        <authorList>
            <person name="Gardiner A."/>
            <person name="Kemen E."/>
            <person name="Schultz-Larsen T."/>
            <person name="MacLean D."/>
            <person name="Van Oosterhout C."/>
            <person name="Jones J.D.G."/>
        </authorList>
    </citation>
    <scope>NUCLEOTIDE SEQUENCE [LARGE SCALE GENOMIC DNA]</scope>
    <source>
        <strain evidence="1 2">Ac Nc2</strain>
    </source>
</reference>